<organism evidence="2 3">
    <name type="scientific">Halothermothrix orenii (strain H 168 / OCM 544 / DSM 9562)</name>
    <dbReference type="NCBI Taxonomy" id="373903"/>
    <lineage>
        <taxon>Bacteria</taxon>
        <taxon>Bacillati</taxon>
        <taxon>Bacillota</taxon>
        <taxon>Clostridia</taxon>
        <taxon>Halanaerobiales</taxon>
        <taxon>Halothermotrichaceae</taxon>
        <taxon>Halothermothrix</taxon>
    </lineage>
</organism>
<dbReference type="Proteomes" id="UP000000719">
    <property type="component" value="Chromosome"/>
</dbReference>
<dbReference type="OrthoDB" id="9781752at2"/>
<proteinExistence type="predicted"/>
<evidence type="ECO:0000256" key="1">
    <source>
        <dbReference type="SAM" id="Coils"/>
    </source>
</evidence>
<accession>B8D024</accession>
<dbReference type="EMBL" id="CP001098">
    <property type="protein sequence ID" value="ACL70876.1"/>
    <property type="molecule type" value="Genomic_DNA"/>
</dbReference>
<dbReference type="KEGG" id="hor:Hore_21310"/>
<dbReference type="eggNOG" id="COG0714">
    <property type="taxonomic scope" value="Bacteria"/>
</dbReference>
<evidence type="ECO:0008006" key="4">
    <source>
        <dbReference type="Google" id="ProtNLM"/>
    </source>
</evidence>
<dbReference type="RefSeq" id="WP_015923845.1">
    <property type="nucleotide sequence ID" value="NC_011899.1"/>
</dbReference>
<dbReference type="STRING" id="373903.Hore_21310"/>
<name>B8D024_HALOH</name>
<keyword evidence="1" id="KW-0175">Coiled coil</keyword>
<keyword evidence="3" id="KW-1185">Reference proteome</keyword>
<dbReference type="AlphaFoldDB" id="B8D024"/>
<evidence type="ECO:0000313" key="2">
    <source>
        <dbReference type="EMBL" id="ACL70876.1"/>
    </source>
</evidence>
<sequence>MEKGKITNFFPGGNTYKGFYSFYKYLPYKADSVFIIKGGPGTGKSTFMKRIGYEMIDKGFNVEFHWCSSDKKSLDGVVIPALKAAILDGTAPHIVDPVYPGAREEIIYLGEYWDSNYLKNHKKEITRLTNTITNLFNKTYLYLERAKSIYDELKNIYIDALDTGKANRLLDKVLKGIIKGPAGKPGPERHLFGNAITPQGSVSYLENITEGLKTRYIIKGKPGNGKSTLIKRAGQTIQQRGYFVLYLHNGFNPDSIDGVVIPDLNLAIINGNEPHNIEPASTDDELIDMAGCLIPETLAQYSTEIDEIKKEFSSTMNKAFKNLKKAKQNHDSLEQYYIEAMDFNKVEEKRQQIMKKILKG</sequence>
<feature type="coiled-coil region" evidence="1">
    <location>
        <begin position="298"/>
        <end position="336"/>
    </location>
</feature>
<protein>
    <recommendedName>
        <fullName evidence="4">ATPase</fullName>
    </recommendedName>
</protein>
<dbReference type="SUPFAM" id="SSF52540">
    <property type="entry name" value="P-loop containing nucleoside triphosphate hydrolases"/>
    <property type="match status" value="2"/>
</dbReference>
<gene>
    <name evidence="2" type="ordered locus">Hore_21310</name>
</gene>
<reference evidence="2 3" key="1">
    <citation type="journal article" date="2009" name="PLoS ONE">
        <title>Genome analysis of the anaerobic thermohalophilic bacterium Halothermothrix orenii.</title>
        <authorList>
            <person name="Mavromatis K."/>
            <person name="Ivanova N."/>
            <person name="Anderson I."/>
            <person name="Lykidis A."/>
            <person name="Hooper S.D."/>
            <person name="Sun H."/>
            <person name="Kunin V."/>
            <person name="Lapidus A."/>
            <person name="Hugenholtz P."/>
            <person name="Patel B."/>
            <person name="Kyrpides N.C."/>
        </authorList>
    </citation>
    <scope>NUCLEOTIDE SEQUENCE [LARGE SCALE GENOMIC DNA]</scope>
    <source>
        <strain evidence="3">H 168 / OCM 544 / DSM 9562</strain>
    </source>
</reference>
<evidence type="ECO:0000313" key="3">
    <source>
        <dbReference type="Proteomes" id="UP000000719"/>
    </source>
</evidence>
<dbReference type="InterPro" id="IPR027417">
    <property type="entry name" value="P-loop_NTPase"/>
</dbReference>
<dbReference type="HOGENOM" id="CLU_063820_0_0_9"/>